<dbReference type="GO" id="GO:0008800">
    <property type="term" value="F:beta-lactamase activity"/>
    <property type="evidence" value="ECO:0007669"/>
    <property type="project" value="UniProtKB-EC"/>
</dbReference>
<protein>
    <recommendedName>
        <fullName evidence="14">5' exonuclease Apollo</fullName>
        <ecNumber evidence="5">3.5.2.6</ecNumber>
    </recommendedName>
    <alternativeName>
        <fullName evidence="15">DNA cross-link repair 1B protein</fullName>
    </alternativeName>
    <alternativeName>
        <fullName evidence="16">SNM1 homolog B</fullName>
    </alternativeName>
</protein>
<evidence type="ECO:0000256" key="6">
    <source>
        <dbReference type="ARBA" id="ARBA00022454"/>
    </source>
</evidence>
<dbReference type="GO" id="GO:0036297">
    <property type="term" value="P:interstrand cross-link repair"/>
    <property type="evidence" value="ECO:0007669"/>
    <property type="project" value="TreeGrafter"/>
</dbReference>
<keyword evidence="11" id="KW-0779">Telomere</keyword>
<evidence type="ECO:0000256" key="14">
    <source>
        <dbReference type="ARBA" id="ARBA00039555"/>
    </source>
</evidence>
<feature type="domain" description="DNA repair metallo-beta-lactamase" evidence="18">
    <location>
        <begin position="303"/>
        <end position="335"/>
    </location>
</feature>
<dbReference type="GO" id="GO:0000781">
    <property type="term" value="C:chromosome, telomeric region"/>
    <property type="evidence" value="ECO:0007669"/>
    <property type="project" value="UniProtKB-SubCell"/>
</dbReference>
<dbReference type="Proteomes" id="UP000515159">
    <property type="component" value="Chromosome 13"/>
</dbReference>
<dbReference type="Gene3D" id="3.60.15.10">
    <property type="entry name" value="Ribonuclease Z/Hydroxyacylglutathione hydrolase-like"/>
    <property type="match status" value="1"/>
</dbReference>
<evidence type="ECO:0000256" key="7">
    <source>
        <dbReference type="ARBA" id="ARBA00022722"/>
    </source>
</evidence>
<keyword evidence="19" id="KW-1185">Reference proteome</keyword>
<keyword evidence="8" id="KW-0227">DNA damage</keyword>
<dbReference type="FunCoup" id="A0A6P8NSF4">
    <property type="interactions" value="1636"/>
</dbReference>
<keyword evidence="6" id="KW-0158">Chromosome</keyword>
<dbReference type="AlphaFoldDB" id="A0A6P8NSF4"/>
<dbReference type="RefSeq" id="XP_033773789.1">
    <property type="nucleotide sequence ID" value="XM_033917898.1"/>
</dbReference>
<gene>
    <name evidence="20" type="primary">DCLRE1B</name>
</gene>
<dbReference type="InParanoid" id="A0A6P8NSF4"/>
<evidence type="ECO:0000256" key="11">
    <source>
        <dbReference type="ARBA" id="ARBA00022895"/>
    </source>
</evidence>
<evidence type="ECO:0000259" key="18">
    <source>
        <dbReference type="Pfam" id="PF07522"/>
    </source>
</evidence>
<proteinExistence type="inferred from homology"/>
<dbReference type="FunFam" id="3.40.50.12650:FF:000003">
    <property type="entry name" value="DNA cross-link repair 1B"/>
    <property type="match status" value="1"/>
</dbReference>
<evidence type="ECO:0000256" key="2">
    <source>
        <dbReference type="ARBA" id="ARBA00004123"/>
    </source>
</evidence>
<evidence type="ECO:0000313" key="19">
    <source>
        <dbReference type="Proteomes" id="UP000515159"/>
    </source>
</evidence>
<keyword evidence="7" id="KW-0540">Nuclease</keyword>
<dbReference type="CTD" id="64858"/>
<dbReference type="GeneID" id="117347240"/>
<dbReference type="PANTHER" id="PTHR23240:SF26">
    <property type="entry name" value="5' EXONUCLEASE APOLLO"/>
    <property type="match status" value="1"/>
</dbReference>
<keyword evidence="12" id="KW-0234">DNA repair</keyword>
<evidence type="ECO:0000256" key="8">
    <source>
        <dbReference type="ARBA" id="ARBA00022763"/>
    </source>
</evidence>
<keyword evidence="9" id="KW-0378">Hydrolase</keyword>
<dbReference type="CDD" id="cd16273">
    <property type="entry name" value="SNM1A-1C-like_MBL-fold"/>
    <property type="match status" value="1"/>
</dbReference>
<evidence type="ECO:0000256" key="16">
    <source>
        <dbReference type="ARBA" id="ARBA00042738"/>
    </source>
</evidence>
<comment type="subcellular location">
    <subcellularLocation>
        <location evidence="3">Chromosome</location>
        <location evidence="3">Telomere</location>
    </subcellularLocation>
    <subcellularLocation>
        <location evidence="2">Nucleus</location>
    </subcellularLocation>
</comment>
<dbReference type="GO" id="GO:0035312">
    <property type="term" value="F:5'-3' DNA exonuclease activity"/>
    <property type="evidence" value="ECO:0007669"/>
    <property type="project" value="TreeGrafter"/>
</dbReference>
<dbReference type="GO" id="GO:0006303">
    <property type="term" value="P:double-strand break repair via nonhomologous end joining"/>
    <property type="evidence" value="ECO:0007669"/>
    <property type="project" value="TreeGrafter"/>
</dbReference>
<evidence type="ECO:0000256" key="3">
    <source>
        <dbReference type="ARBA" id="ARBA00004574"/>
    </source>
</evidence>
<evidence type="ECO:0000256" key="4">
    <source>
        <dbReference type="ARBA" id="ARBA00010304"/>
    </source>
</evidence>
<dbReference type="GO" id="GO:0000723">
    <property type="term" value="P:telomere maintenance"/>
    <property type="evidence" value="ECO:0007669"/>
    <property type="project" value="TreeGrafter"/>
</dbReference>
<comment type="similarity">
    <text evidence="4">Belongs to the DNA repair metallo-beta-lactamase (DRMBL) family.</text>
</comment>
<dbReference type="KEGG" id="gsh:117347240"/>
<dbReference type="OrthoDB" id="262529at2759"/>
<keyword evidence="13" id="KW-0539">Nucleus</keyword>
<dbReference type="InterPro" id="IPR011084">
    <property type="entry name" value="DRMBL"/>
</dbReference>
<dbReference type="GO" id="GO:0005634">
    <property type="term" value="C:nucleus"/>
    <property type="evidence" value="ECO:0007669"/>
    <property type="project" value="UniProtKB-SubCell"/>
</dbReference>
<keyword evidence="10 20" id="KW-0269">Exonuclease</keyword>
<evidence type="ECO:0000256" key="1">
    <source>
        <dbReference type="ARBA" id="ARBA00001526"/>
    </source>
</evidence>
<feature type="region of interest" description="Disordered" evidence="17">
    <location>
        <begin position="489"/>
        <end position="512"/>
    </location>
</feature>
<evidence type="ECO:0000256" key="13">
    <source>
        <dbReference type="ARBA" id="ARBA00023242"/>
    </source>
</evidence>
<sequence>MRSSAGLLIGARKELPILSLRPMSGCFCLPWKRAAFPTEGLLQLQQNRGPRRPQQLFPGLGYVLCPGIFDHTVGLSSTWNRPIYCSPLTAKILQLRLQVHREWIHPLEEGVPHKLNLDNIGKETMTVTLIDANHCPGSVMFLFEGYFGTILYTGDFRYTPEMLKHPSLNNTKTIDVLYLDNTNCHPNRELPSRQEATRQIIDLIRRHPEHDVVIGLYSLGKEMLLRDLALEFKTWIVVSPQRFELISLLELEDVFTVEEFAGRVRAVNQSEIRYINMIAWNRTRPTIAIFPTSRDVKLWHKDAHVVPYSDHSSFQELCDFVAALKPRSIIPVVKNDVCEAHFKMYLSSPQKAVSSIKIPESVQRFMREQNGVGTTPLSFKRTLMPHFPRGVVFESLEENIKLSKNLAATGVSYKNAAPWSESESSSPLDPDGDKSWECGKKQQLCMKYKTRKPYDKLYLPACHDSSEENSSPSVIDQCKEEDSLVLPPTASTFKPPESPELNARTDGSSHLSASLKLNNDVLAERNRRTVKEKLFLHEDCHGGQRAWVSGRSPVPHCRGQDLTQKYFLIPFTKQTRSMAQCFHERVENYFKRSLR</sequence>
<dbReference type="Gene3D" id="3.40.50.12650">
    <property type="match status" value="1"/>
</dbReference>
<evidence type="ECO:0000256" key="10">
    <source>
        <dbReference type="ARBA" id="ARBA00022839"/>
    </source>
</evidence>
<name>A0A6P8NSF4_GEOSA</name>
<evidence type="ECO:0000313" key="20">
    <source>
        <dbReference type="RefSeq" id="XP_033773789.1"/>
    </source>
</evidence>
<organism evidence="19 20">
    <name type="scientific">Geotrypetes seraphini</name>
    <name type="common">Gaboon caecilian</name>
    <name type="synonym">Caecilia seraphini</name>
    <dbReference type="NCBI Taxonomy" id="260995"/>
    <lineage>
        <taxon>Eukaryota</taxon>
        <taxon>Metazoa</taxon>
        <taxon>Chordata</taxon>
        <taxon>Craniata</taxon>
        <taxon>Vertebrata</taxon>
        <taxon>Euteleostomi</taxon>
        <taxon>Amphibia</taxon>
        <taxon>Gymnophiona</taxon>
        <taxon>Geotrypetes</taxon>
    </lineage>
</organism>
<dbReference type="SUPFAM" id="SSF56281">
    <property type="entry name" value="Metallo-hydrolase/oxidoreductase"/>
    <property type="match status" value="1"/>
</dbReference>
<evidence type="ECO:0000256" key="12">
    <source>
        <dbReference type="ARBA" id="ARBA00023204"/>
    </source>
</evidence>
<evidence type="ECO:0000256" key="15">
    <source>
        <dbReference type="ARBA" id="ARBA00041693"/>
    </source>
</evidence>
<evidence type="ECO:0000256" key="9">
    <source>
        <dbReference type="ARBA" id="ARBA00022801"/>
    </source>
</evidence>
<dbReference type="InterPro" id="IPR036866">
    <property type="entry name" value="RibonucZ/Hydroxyglut_hydro"/>
</dbReference>
<evidence type="ECO:0000256" key="17">
    <source>
        <dbReference type="SAM" id="MobiDB-lite"/>
    </source>
</evidence>
<dbReference type="EC" id="3.5.2.6" evidence="5"/>
<accession>A0A6P8NSF4</accession>
<dbReference type="Pfam" id="PF07522">
    <property type="entry name" value="DRMBL"/>
    <property type="match status" value="1"/>
</dbReference>
<evidence type="ECO:0000256" key="5">
    <source>
        <dbReference type="ARBA" id="ARBA00012865"/>
    </source>
</evidence>
<reference evidence="20" key="1">
    <citation type="submission" date="2025-08" db="UniProtKB">
        <authorList>
            <consortium name="RefSeq"/>
        </authorList>
    </citation>
    <scope>IDENTIFICATION</scope>
</reference>
<dbReference type="GO" id="GO:0003684">
    <property type="term" value="F:damaged DNA binding"/>
    <property type="evidence" value="ECO:0007669"/>
    <property type="project" value="TreeGrafter"/>
</dbReference>
<dbReference type="PANTHER" id="PTHR23240">
    <property type="entry name" value="DNA CROSS-LINK REPAIR PROTEIN PSO2/SNM1-RELATED"/>
    <property type="match status" value="1"/>
</dbReference>
<comment type="catalytic activity">
    <reaction evidence="1">
        <text>a beta-lactam + H2O = a substituted beta-amino acid</text>
        <dbReference type="Rhea" id="RHEA:20401"/>
        <dbReference type="ChEBI" id="CHEBI:15377"/>
        <dbReference type="ChEBI" id="CHEBI:35627"/>
        <dbReference type="ChEBI" id="CHEBI:140347"/>
        <dbReference type="EC" id="3.5.2.6"/>
    </reaction>
</comment>